<keyword evidence="3" id="KW-0508">mRNA splicing</keyword>
<evidence type="ECO:0000259" key="6">
    <source>
        <dbReference type="PROSITE" id="PS50102"/>
    </source>
</evidence>
<feature type="compositionally biased region" description="Basic residues" evidence="5">
    <location>
        <begin position="78"/>
        <end position="93"/>
    </location>
</feature>
<dbReference type="EMBL" id="HBER01034131">
    <property type="protein sequence ID" value="CAD8541918.1"/>
    <property type="molecule type" value="Transcribed_RNA"/>
</dbReference>
<protein>
    <recommendedName>
        <fullName evidence="6">RRM domain-containing protein</fullName>
    </recommendedName>
</protein>
<name>A0A6U5J7E4_9EUKA</name>
<dbReference type="PROSITE" id="PS50102">
    <property type="entry name" value="RRM"/>
    <property type="match status" value="2"/>
</dbReference>
<feature type="domain" description="RRM" evidence="6">
    <location>
        <begin position="308"/>
        <end position="391"/>
    </location>
</feature>
<dbReference type="CDD" id="cd12232">
    <property type="entry name" value="RRM3_U2AF65"/>
    <property type="match status" value="1"/>
</dbReference>
<keyword evidence="1" id="KW-0507">mRNA processing</keyword>
<sequence>MYSSGREDPPLERYEPRDDYDRYERKRPPPRRDDVPRDDDKEERYPPRDDYERQGRYDRYERRGRSPPRYARSPPRYAHSRSPPRRGRSRSPRGRSPSPPGRSPPRRRKNKWDDKGELDDATTQAVAAAQQLAPQQLLASIVAQAAGNPMAPNMMPGMMQPLQVAGRKQRELYVGNLLAGVVNPDMLKEFFTSALTACKGYTPTMGPPVACVQMSGEGKFAFVEFRDELMAVTALQLDKVELAGRPLNIGRPAGFVPPSAGMPMPTPLSIDGAVPGAGTAPMPAAGAAPGALATLLPGAAAQVNRKQRELYVGNLPVGVVNASSLKELFMQPLSTMPGTEPGPAVLNIDLAADGKFAFVEFRDEQITSVALTLFDKMELCGRPLNVGRPRGYVEPGATPSLNLPIAIPGLSNAALPAAKPAPPSGPTPTRTIRLDGMITPDMLKDDEEYKDVLEDIRLECERFGAGVVVRIPRQNETNAGACFLRYNDVAGAAKAREALHNRQFDGNSVTAIFIPESDF</sequence>
<evidence type="ECO:0000256" key="3">
    <source>
        <dbReference type="ARBA" id="ARBA00023187"/>
    </source>
</evidence>
<proteinExistence type="predicted"/>
<organism evidence="8">
    <name type="scientific">Calcidiscus leptoporus</name>
    <dbReference type="NCBI Taxonomy" id="127549"/>
    <lineage>
        <taxon>Eukaryota</taxon>
        <taxon>Haptista</taxon>
        <taxon>Haptophyta</taxon>
        <taxon>Prymnesiophyceae</taxon>
        <taxon>Coccolithales</taxon>
        <taxon>Calcidiscaceae</taxon>
        <taxon>Calcidiscus</taxon>
    </lineage>
</organism>
<evidence type="ECO:0000256" key="4">
    <source>
        <dbReference type="PROSITE-ProRule" id="PRU00176"/>
    </source>
</evidence>
<dbReference type="GO" id="GO:0008380">
    <property type="term" value="P:RNA splicing"/>
    <property type="evidence" value="ECO:0007669"/>
    <property type="project" value="UniProtKB-KW"/>
</dbReference>
<feature type="compositionally biased region" description="Low complexity" evidence="5">
    <location>
        <begin position="67"/>
        <end position="77"/>
    </location>
</feature>
<evidence type="ECO:0000313" key="7">
    <source>
        <dbReference type="EMBL" id="CAD8541917.1"/>
    </source>
</evidence>
<evidence type="ECO:0000256" key="2">
    <source>
        <dbReference type="ARBA" id="ARBA00022884"/>
    </source>
</evidence>
<dbReference type="GO" id="GO:0003723">
    <property type="term" value="F:RNA binding"/>
    <property type="evidence" value="ECO:0007669"/>
    <property type="project" value="UniProtKB-UniRule"/>
</dbReference>
<dbReference type="GO" id="GO:0006397">
    <property type="term" value="P:mRNA processing"/>
    <property type="evidence" value="ECO:0007669"/>
    <property type="project" value="UniProtKB-KW"/>
</dbReference>
<feature type="compositionally biased region" description="Basic and acidic residues" evidence="5">
    <location>
        <begin position="1"/>
        <end position="64"/>
    </location>
</feature>
<evidence type="ECO:0000313" key="8">
    <source>
        <dbReference type="EMBL" id="CAD8541918.1"/>
    </source>
</evidence>
<dbReference type="EMBL" id="HBER01034130">
    <property type="protein sequence ID" value="CAD8541917.1"/>
    <property type="molecule type" value="Transcribed_RNA"/>
</dbReference>
<keyword evidence="2 4" id="KW-0694">RNA-binding</keyword>
<dbReference type="Pfam" id="PF00076">
    <property type="entry name" value="RRM_1"/>
    <property type="match status" value="1"/>
</dbReference>
<evidence type="ECO:0000256" key="1">
    <source>
        <dbReference type="ARBA" id="ARBA00022664"/>
    </source>
</evidence>
<dbReference type="InterPro" id="IPR000504">
    <property type="entry name" value="RRM_dom"/>
</dbReference>
<gene>
    <name evidence="7" type="ORF">CLEP1334_LOCUS17203</name>
    <name evidence="8" type="ORF">CLEP1334_LOCUS17204</name>
</gene>
<feature type="region of interest" description="Disordered" evidence="5">
    <location>
        <begin position="1"/>
        <end position="125"/>
    </location>
</feature>
<reference evidence="8" key="1">
    <citation type="submission" date="2021-01" db="EMBL/GenBank/DDBJ databases">
        <authorList>
            <person name="Corre E."/>
            <person name="Pelletier E."/>
            <person name="Niang G."/>
            <person name="Scheremetjew M."/>
            <person name="Finn R."/>
            <person name="Kale V."/>
            <person name="Holt S."/>
            <person name="Cochrane G."/>
            <person name="Meng A."/>
            <person name="Brown T."/>
            <person name="Cohen L."/>
        </authorList>
    </citation>
    <scope>NUCLEOTIDE SEQUENCE</scope>
    <source>
        <strain evidence="8">RCC1130</strain>
    </source>
</reference>
<dbReference type="InterPro" id="IPR035979">
    <property type="entry name" value="RBD_domain_sf"/>
</dbReference>
<dbReference type="AlphaFoldDB" id="A0A6U5J7E4"/>
<feature type="domain" description="RRM" evidence="6">
    <location>
        <begin position="170"/>
        <end position="254"/>
    </location>
</feature>
<dbReference type="SUPFAM" id="SSF54928">
    <property type="entry name" value="RNA-binding domain, RBD"/>
    <property type="match status" value="2"/>
</dbReference>
<dbReference type="PANTHER" id="PTHR23139">
    <property type="entry name" value="RNA-BINDING PROTEIN"/>
    <property type="match status" value="1"/>
</dbReference>
<dbReference type="InterPro" id="IPR012677">
    <property type="entry name" value="Nucleotide-bd_a/b_plait_sf"/>
</dbReference>
<evidence type="ECO:0000256" key="5">
    <source>
        <dbReference type="SAM" id="MobiDB-lite"/>
    </source>
</evidence>
<dbReference type="Gene3D" id="3.30.70.330">
    <property type="match status" value="3"/>
</dbReference>
<accession>A0A6U5J7E4</accession>
<dbReference type="SMART" id="SM00360">
    <property type="entry name" value="RRM"/>
    <property type="match status" value="3"/>
</dbReference>